<proteinExistence type="predicted"/>
<evidence type="ECO:0000313" key="1">
    <source>
        <dbReference type="EMBL" id="GIX77206.1"/>
    </source>
</evidence>
<organism evidence="1 2">
    <name type="scientific">Caerostris darwini</name>
    <dbReference type="NCBI Taxonomy" id="1538125"/>
    <lineage>
        <taxon>Eukaryota</taxon>
        <taxon>Metazoa</taxon>
        <taxon>Ecdysozoa</taxon>
        <taxon>Arthropoda</taxon>
        <taxon>Chelicerata</taxon>
        <taxon>Arachnida</taxon>
        <taxon>Araneae</taxon>
        <taxon>Araneomorphae</taxon>
        <taxon>Entelegynae</taxon>
        <taxon>Araneoidea</taxon>
        <taxon>Araneidae</taxon>
        <taxon>Caerostris</taxon>
    </lineage>
</organism>
<dbReference type="EMBL" id="BPLQ01000994">
    <property type="protein sequence ID" value="GIX77206.1"/>
    <property type="molecule type" value="Genomic_DNA"/>
</dbReference>
<accession>A0AAV4MXI5</accession>
<gene>
    <name evidence="1" type="ORF">CDAR_105541</name>
</gene>
<comment type="caution">
    <text evidence="1">The sequence shown here is derived from an EMBL/GenBank/DDBJ whole genome shotgun (WGS) entry which is preliminary data.</text>
</comment>
<evidence type="ECO:0008006" key="3">
    <source>
        <dbReference type="Google" id="ProtNLM"/>
    </source>
</evidence>
<name>A0AAV4MXI5_9ARAC</name>
<evidence type="ECO:0000313" key="2">
    <source>
        <dbReference type="Proteomes" id="UP001054837"/>
    </source>
</evidence>
<sequence>MLFILQNPSHQTHKQEAFCEPIFNKAVRKFDNFFSFSSRYRRTSTEFPPLKSPTIHFKNIITPFSLTTLENCTENVLRNTGVKPITGAHLGRHSRQFPQAWGVQKLWIRKRALKFQPCVYPPRVYEESLPSSQNKNQKLCSPN</sequence>
<dbReference type="AlphaFoldDB" id="A0AAV4MXI5"/>
<keyword evidence="2" id="KW-1185">Reference proteome</keyword>
<protein>
    <recommendedName>
        <fullName evidence="3">Ribosomal protein S4</fullName>
    </recommendedName>
</protein>
<reference evidence="1 2" key="1">
    <citation type="submission" date="2021-06" db="EMBL/GenBank/DDBJ databases">
        <title>Caerostris darwini draft genome.</title>
        <authorList>
            <person name="Kono N."/>
            <person name="Arakawa K."/>
        </authorList>
    </citation>
    <scope>NUCLEOTIDE SEQUENCE [LARGE SCALE GENOMIC DNA]</scope>
</reference>
<dbReference type="Proteomes" id="UP001054837">
    <property type="component" value="Unassembled WGS sequence"/>
</dbReference>